<dbReference type="InterPro" id="IPR011051">
    <property type="entry name" value="RmlC_Cupin_sf"/>
</dbReference>
<name>A0A1M7QJT5_9BURK</name>
<dbReference type="InterPro" id="IPR009057">
    <property type="entry name" value="Homeodomain-like_sf"/>
</dbReference>
<protein>
    <submittedName>
        <fullName evidence="7">AraC-type DNA-binding protein</fullName>
    </submittedName>
</protein>
<evidence type="ECO:0000313" key="8">
    <source>
        <dbReference type="Proteomes" id="UP000184339"/>
    </source>
</evidence>
<evidence type="ECO:0000256" key="5">
    <source>
        <dbReference type="ARBA" id="ARBA00023163"/>
    </source>
</evidence>
<gene>
    <name evidence="7" type="ORF">SAMN05192549_107167</name>
</gene>
<evidence type="ECO:0000256" key="3">
    <source>
        <dbReference type="ARBA" id="ARBA00023125"/>
    </source>
</evidence>
<evidence type="ECO:0000313" key="7">
    <source>
        <dbReference type="EMBL" id="SHN31383.1"/>
    </source>
</evidence>
<proteinExistence type="predicted"/>
<dbReference type="PANTHER" id="PTHR11019">
    <property type="entry name" value="HTH-TYPE TRANSCRIPTIONAL REGULATOR NIMR"/>
    <property type="match status" value="1"/>
</dbReference>
<keyword evidence="1" id="KW-0678">Repressor</keyword>
<dbReference type="PRINTS" id="PR00032">
    <property type="entry name" value="HTHARAC"/>
</dbReference>
<evidence type="ECO:0000256" key="4">
    <source>
        <dbReference type="ARBA" id="ARBA00023159"/>
    </source>
</evidence>
<evidence type="ECO:0000259" key="6">
    <source>
        <dbReference type="PROSITE" id="PS01124"/>
    </source>
</evidence>
<dbReference type="InterPro" id="IPR020449">
    <property type="entry name" value="Tscrpt_reg_AraC-type_HTH"/>
</dbReference>
<dbReference type="GO" id="GO:0043565">
    <property type="term" value="F:sequence-specific DNA binding"/>
    <property type="evidence" value="ECO:0007669"/>
    <property type="project" value="InterPro"/>
</dbReference>
<reference evidence="8" key="1">
    <citation type="submission" date="2016-11" db="EMBL/GenBank/DDBJ databases">
        <authorList>
            <person name="Varghese N."/>
            <person name="Submissions S."/>
        </authorList>
    </citation>
    <scope>NUCLEOTIDE SEQUENCE [LARGE SCALE GENOMIC DNA]</scope>
    <source>
        <strain evidence="8">Sac-22</strain>
    </source>
</reference>
<dbReference type="PANTHER" id="PTHR11019:SF199">
    <property type="entry name" value="HTH-TYPE TRANSCRIPTIONAL REGULATOR NIMR"/>
    <property type="match status" value="1"/>
</dbReference>
<dbReference type="Pfam" id="PF02311">
    <property type="entry name" value="AraC_binding"/>
    <property type="match status" value="1"/>
</dbReference>
<organism evidence="7 8">
    <name type="scientific">Duganella sacchari</name>
    <dbReference type="NCBI Taxonomy" id="551987"/>
    <lineage>
        <taxon>Bacteria</taxon>
        <taxon>Pseudomonadati</taxon>
        <taxon>Pseudomonadota</taxon>
        <taxon>Betaproteobacteria</taxon>
        <taxon>Burkholderiales</taxon>
        <taxon>Oxalobacteraceae</taxon>
        <taxon>Telluria group</taxon>
        <taxon>Duganella</taxon>
    </lineage>
</organism>
<dbReference type="Pfam" id="PF12833">
    <property type="entry name" value="HTH_18"/>
    <property type="match status" value="1"/>
</dbReference>
<dbReference type="Gene3D" id="2.60.120.10">
    <property type="entry name" value="Jelly Rolls"/>
    <property type="match status" value="1"/>
</dbReference>
<dbReference type="Gene3D" id="1.10.10.60">
    <property type="entry name" value="Homeodomain-like"/>
    <property type="match status" value="1"/>
</dbReference>
<evidence type="ECO:0000256" key="1">
    <source>
        <dbReference type="ARBA" id="ARBA00022491"/>
    </source>
</evidence>
<accession>A0A1M7QJT5</accession>
<feature type="domain" description="HTH araC/xylS-type" evidence="6">
    <location>
        <begin position="183"/>
        <end position="279"/>
    </location>
</feature>
<dbReference type="SMART" id="SM00342">
    <property type="entry name" value="HTH_ARAC"/>
    <property type="match status" value="1"/>
</dbReference>
<dbReference type="SUPFAM" id="SSF46689">
    <property type="entry name" value="Homeodomain-like"/>
    <property type="match status" value="1"/>
</dbReference>
<keyword evidence="5" id="KW-0804">Transcription</keyword>
<dbReference type="PROSITE" id="PS00041">
    <property type="entry name" value="HTH_ARAC_FAMILY_1"/>
    <property type="match status" value="1"/>
</dbReference>
<evidence type="ECO:0000256" key="2">
    <source>
        <dbReference type="ARBA" id="ARBA00023015"/>
    </source>
</evidence>
<dbReference type="STRING" id="551987.SAMN05192549_107167"/>
<keyword evidence="4" id="KW-0010">Activator</keyword>
<dbReference type="SUPFAM" id="SSF51182">
    <property type="entry name" value="RmlC-like cupins"/>
    <property type="match status" value="1"/>
</dbReference>
<dbReference type="InterPro" id="IPR003313">
    <property type="entry name" value="AraC-bd"/>
</dbReference>
<dbReference type="EMBL" id="FRCX01000007">
    <property type="protein sequence ID" value="SHN31383.1"/>
    <property type="molecule type" value="Genomic_DNA"/>
</dbReference>
<dbReference type="PROSITE" id="PS01124">
    <property type="entry name" value="HTH_ARAC_FAMILY_2"/>
    <property type="match status" value="1"/>
</dbReference>
<dbReference type="AlphaFoldDB" id="A0A1M7QJT5"/>
<dbReference type="InterPro" id="IPR018062">
    <property type="entry name" value="HTH_AraC-typ_CS"/>
</dbReference>
<dbReference type="FunFam" id="1.10.10.60:FF:000132">
    <property type="entry name" value="AraC family transcriptional regulator"/>
    <property type="match status" value="1"/>
</dbReference>
<keyword evidence="8" id="KW-1185">Reference proteome</keyword>
<dbReference type="GO" id="GO:0003700">
    <property type="term" value="F:DNA-binding transcription factor activity"/>
    <property type="evidence" value="ECO:0007669"/>
    <property type="project" value="InterPro"/>
</dbReference>
<keyword evidence="2" id="KW-0805">Transcription regulation</keyword>
<sequence length="279" mass="30517">METQLTEKGQLITQSGQHMSNYYGDKRLTDDMPIYVAAQHTDGGPGRGKFTHHHPEGQMYIPMQGVILVEAGGNRQVLPPGRLGWIPPYMPHSASAHGSSLKPGLAGYTIHLTPSLCVGFPEESLALRMSPLAVSLLERMCLWPSGMPSDAAGVRMMNVFLDEMRVAQADPLHLTMPRHPRLLAMAAAIAEDPADETDLDAWADQLGWSRRSLTRHFRSETGMSVVEWRQVARLQKGMELLNGGASVTTVALSLGYDSVSSFIALFRRILGTTPARFAA</sequence>
<dbReference type="InterPro" id="IPR018060">
    <property type="entry name" value="HTH_AraC"/>
</dbReference>
<dbReference type="InterPro" id="IPR014710">
    <property type="entry name" value="RmlC-like_jellyroll"/>
</dbReference>
<keyword evidence="3 7" id="KW-0238">DNA-binding</keyword>
<dbReference type="Proteomes" id="UP000184339">
    <property type="component" value="Unassembled WGS sequence"/>
</dbReference>